<dbReference type="InterPro" id="IPR044944">
    <property type="entry name" value="NOS_dom_3"/>
</dbReference>
<dbReference type="InterPro" id="IPR036119">
    <property type="entry name" value="NOS_N_sf"/>
</dbReference>
<dbReference type="EMBL" id="JBHUMK010000010">
    <property type="protein sequence ID" value="MFD2608233.1"/>
    <property type="molecule type" value="Genomic_DNA"/>
</dbReference>
<dbReference type="Proteomes" id="UP001597475">
    <property type="component" value="Unassembled WGS sequence"/>
</dbReference>
<evidence type="ECO:0000256" key="7">
    <source>
        <dbReference type="ARBA" id="ARBA00023002"/>
    </source>
</evidence>
<dbReference type="InterPro" id="IPR017142">
    <property type="entry name" value="Nitric_oxide_synthase_Oase-su"/>
</dbReference>
<accession>A0ABW5P1K7</accession>
<feature type="region of interest" description="Disordered" evidence="11">
    <location>
        <begin position="1"/>
        <end position="32"/>
    </location>
</feature>
<name>A0ABW5P1K7_9DEIO</name>
<evidence type="ECO:0000256" key="11">
    <source>
        <dbReference type="SAM" id="MobiDB-lite"/>
    </source>
</evidence>
<comment type="similarity">
    <text evidence="2 10">Belongs to the NOS family. Bacterial NOS oxygenase subfamily.</text>
</comment>
<evidence type="ECO:0000313" key="13">
    <source>
        <dbReference type="EMBL" id="MFD2608233.1"/>
    </source>
</evidence>
<keyword evidence="7 10" id="KW-0560">Oxidoreductase</keyword>
<dbReference type="SUPFAM" id="SSF56512">
    <property type="entry name" value="Nitric oxide (NO) synthase oxygenase domain"/>
    <property type="match status" value="1"/>
</dbReference>
<evidence type="ECO:0000256" key="9">
    <source>
        <dbReference type="ARBA" id="ARBA00048713"/>
    </source>
</evidence>
<gene>
    <name evidence="13" type="ORF">ACFSR9_02105</name>
</gene>
<evidence type="ECO:0000256" key="1">
    <source>
        <dbReference type="ARBA" id="ARBA00001971"/>
    </source>
</evidence>
<dbReference type="InterPro" id="IPR004030">
    <property type="entry name" value="NOS_N"/>
</dbReference>
<evidence type="ECO:0000256" key="6">
    <source>
        <dbReference type="ARBA" id="ARBA00022723"/>
    </source>
</evidence>
<dbReference type="PROSITE" id="PS60001">
    <property type="entry name" value="NOS"/>
    <property type="match status" value="1"/>
</dbReference>
<evidence type="ECO:0000256" key="2">
    <source>
        <dbReference type="ARBA" id="ARBA00005411"/>
    </source>
</evidence>
<dbReference type="EC" id="1.14.14.47" evidence="3 10"/>
<feature type="compositionally biased region" description="Low complexity" evidence="11">
    <location>
        <begin position="7"/>
        <end position="20"/>
    </location>
</feature>
<comment type="catalytic activity">
    <reaction evidence="9">
        <text>3 reduced [flavodoxin] + 2 L-arginine + 4 O2 = 3 oxidized [flavodoxin] + 2 L-citrulline + 2 nitric oxide + 4 H2O + 5 H(+)</text>
        <dbReference type="Rhea" id="RHEA:52324"/>
        <dbReference type="Rhea" id="RHEA-COMP:10622"/>
        <dbReference type="Rhea" id="RHEA-COMP:10623"/>
        <dbReference type="ChEBI" id="CHEBI:15377"/>
        <dbReference type="ChEBI" id="CHEBI:15378"/>
        <dbReference type="ChEBI" id="CHEBI:15379"/>
        <dbReference type="ChEBI" id="CHEBI:16480"/>
        <dbReference type="ChEBI" id="CHEBI:32682"/>
        <dbReference type="ChEBI" id="CHEBI:57618"/>
        <dbReference type="ChEBI" id="CHEBI:57743"/>
        <dbReference type="ChEBI" id="CHEBI:58210"/>
        <dbReference type="EC" id="1.14.14.47"/>
    </reaction>
</comment>
<dbReference type="Gene3D" id="3.90.340.10">
    <property type="entry name" value="Nitric Oxide Synthase, Chain A, domain 1"/>
    <property type="match status" value="1"/>
</dbReference>
<protein>
    <recommendedName>
        <fullName evidence="4 10">Nitric oxide synthase oxygenase</fullName>
        <ecNumber evidence="3 10">1.14.14.47</ecNumber>
    </recommendedName>
</protein>
<evidence type="ECO:0000259" key="12">
    <source>
        <dbReference type="PROSITE" id="PS60001"/>
    </source>
</evidence>
<dbReference type="Pfam" id="PF02898">
    <property type="entry name" value="NO_synthase"/>
    <property type="match status" value="1"/>
</dbReference>
<evidence type="ECO:0000256" key="5">
    <source>
        <dbReference type="ARBA" id="ARBA00022617"/>
    </source>
</evidence>
<evidence type="ECO:0000313" key="14">
    <source>
        <dbReference type="Proteomes" id="UP001597475"/>
    </source>
</evidence>
<sequence>MTACPYAHAQAAQTPAVQPPDGAAQDRHGKAAKAQAEAHAFLRQFYAETGRTGLEARLRQWTLDPTLTHEELTFGARVAWRGSARCVGRLPWASLRVRDRRHVTAPDEVFSELVAHLREAWNGGRIRPTMTVFGPGVRIVNDQLIRYAGYTQPDGSLVGDPQNAALTAYLRRVGWAGGPGTRFDVLPLCVTVNGHPHLFEWPADAVQEVNITHPDCPAVGELGLRWHALPVISNMTLDVAGQKFHAAPFSGWYLETEIAARNLADQGRYDQLPAVARALGLDTTRRRSLWMDRALVELNVATLHSFDAAGVRISDHHGVTAQFAEFARQEAQAGRVVRGEWSWLIPPVSPATTPVWAATFDPQEVPPRFRRQRRAWLDDRADSGAS</sequence>
<proteinExistence type="inferred from homology"/>
<keyword evidence="6 10" id="KW-0479">Metal-binding</keyword>
<organism evidence="13 14">
    <name type="scientific">Deinococcus taklimakanensis</name>
    <dbReference type="NCBI Taxonomy" id="536443"/>
    <lineage>
        <taxon>Bacteria</taxon>
        <taxon>Thermotogati</taxon>
        <taxon>Deinococcota</taxon>
        <taxon>Deinococci</taxon>
        <taxon>Deinococcales</taxon>
        <taxon>Deinococcaceae</taxon>
        <taxon>Deinococcus</taxon>
    </lineage>
</organism>
<feature type="domain" description="Nitric oxide synthase (NOS)" evidence="12">
    <location>
        <begin position="85"/>
        <end position="92"/>
    </location>
</feature>
<dbReference type="PANTHER" id="PTHR43410">
    <property type="entry name" value="NITRIC OXIDE SYNTHASE OXYGENASE"/>
    <property type="match status" value="1"/>
</dbReference>
<dbReference type="Gene3D" id="3.90.440.10">
    <property type="entry name" value="Nitric Oxide Synthase,Heme Domain,Chain A domain 2"/>
    <property type="match status" value="1"/>
</dbReference>
<dbReference type="PIRSF" id="PIRSF037219">
    <property type="entry name" value="NOS_oxygenase"/>
    <property type="match status" value="1"/>
</dbReference>
<dbReference type="Gene3D" id="3.90.1230.10">
    <property type="entry name" value="Nitric Oxide Synthase, Chain A, domain 3"/>
    <property type="match status" value="1"/>
</dbReference>
<dbReference type="RefSeq" id="WP_386842582.1">
    <property type="nucleotide sequence ID" value="NZ_JBHUMK010000010.1"/>
</dbReference>
<comment type="subunit">
    <text evidence="10">Homodimer.</text>
</comment>
<dbReference type="InterPro" id="IPR050607">
    <property type="entry name" value="NOS"/>
</dbReference>
<evidence type="ECO:0000256" key="4">
    <source>
        <dbReference type="ARBA" id="ARBA00018859"/>
    </source>
</evidence>
<keyword evidence="14" id="KW-1185">Reference proteome</keyword>
<reference evidence="14" key="1">
    <citation type="journal article" date="2019" name="Int. J. Syst. Evol. Microbiol.">
        <title>The Global Catalogue of Microorganisms (GCM) 10K type strain sequencing project: providing services to taxonomists for standard genome sequencing and annotation.</title>
        <authorList>
            <consortium name="The Broad Institute Genomics Platform"/>
            <consortium name="The Broad Institute Genome Sequencing Center for Infectious Disease"/>
            <person name="Wu L."/>
            <person name="Ma J."/>
        </authorList>
    </citation>
    <scope>NUCLEOTIDE SEQUENCE [LARGE SCALE GENOMIC DNA]</scope>
    <source>
        <strain evidence="14">KCTC 33842</strain>
    </source>
</reference>
<comment type="cofactor">
    <cofactor evidence="1 10">
        <name>heme</name>
        <dbReference type="ChEBI" id="CHEBI:30413"/>
    </cofactor>
</comment>
<dbReference type="PANTHER" id="PTHR43410:SF1">
    <property type="entry name" value="NITRIC OXIDE SYNTHASE"/>
    <property type="match status" value="1"/>
</dbReference>
<dbReference type="InterPro" id="IPR044940">
    <property type="entry name" value="NOS_dom_2"/>
</dbReference>
<evidence type="ECO:0000256" key="10">
    <source>
        <dbReference type="PIRNR" id="PIRNR037219"/>
    </source>
</evidence>
<dbReference type="InterPro" id="IPR044943">
    <property type="entry name" value="NOS_dom_1"/>
</dbReference>
<keyword evidence="8 10" id="KW-0408">Iron</keyword>
<keyword evidence="5 10" id="KW-0349">Heme</keyword>
<comment type="miscellaneous">
    <text evidence="10">This protein is similar to the oxygenase domain of eukaryotic nitric oxide synthases but lacks the reductase domain which, in eukaryotes, is responsible for transfer of electrons to the ferric heme during nitric oxide synthesis.</text>
</comment>
<evidence type="ECO:0000256" key="3">
    <source>
        <dbReference type="ARBA" id="ARBA00012735"/>
    </source>
</evidence>
<comment type="function">
    <text evidence="10">Catalyzes the production of nitric oxide.</text>
</comment>
<evidence type="ECO:0000256" key="8">
    <source>
        <dbReference type="ARBA" id="ARBA00023004"/>
    </source>
</evidence>
<comment type="caution">
    <text evidence="13">The sequence shown here is derived from an EMBL/GenBank/DDBJ whole genome shotgun (WGS) entry which is preliminary data.</text>
</comment>